<dbReference type="EMBL" id="CP042243">
    <property type="protein sequence ID" value="QEK13461.1"/>
    <property type="molecule type" value="Genomic_DNA"/>
</dbReference>
<protein>
    <recommendedName>
        <fullName evidence="3">Lipoprotein</fullName>
    </recommendedName>
</protein>
<evidence type="ECO:0008006" key="3">
    <source>
        <dbReference type="Google" id="ProtNLM"/>
    </source>
</evidence>
<proteinExistence type="predicted"/>
<name>A0A5C0SGM2_CRATE</name>
<keyword evidence="2" id="KW-1185">Reference proteome</keyword>
<dbReference type="KEGG" id="crs:FQB35_14980"/>
<dbReference type="OrthoDB" id="1707591at2"/>
<dbReference type="Proteomes" id="UP000324646">
    <property type="component" value="Chromosome"/>
</dbReference>
<sequence>MRKLLLFILAVSLILGGCVNKKNNTAKESEKKEQVNQENKREIKVNKEEEEKIMFAYSELIKKGKPYEVMTFINENIDKVSQKNAEEMIIGLEKVQKEYIDDYTDILFEGDLDQQKKKVDQLDKVFGSQFYKGNIEDIQDEDLRAFVVETLKGGYKYVMLEGAYYPIIDYSILRKYKPFLSDQMKDYIEITAEESDKLTWNDAAVVISWEELGNRVIQAENYVSKYPQSPKKKEVGELYAMYMGAYLYGASNTPLFDYETKEIKDELLKSYKKTISENPETVTAQTIKEYLKIIEENDYKVNDYVMDKANSLYKKAIESLKLNDIHQGY</sequence>
<dbReference type="RefSeq" id="WP_148810633.1">
    <property type="nucleotide sequence ID" value="NZ_CP042243.1"/>
</dbReference>
<accession>A0A5C0SGM2</accession>
<reference evidence="1 2" key="1">
    <citation type="submission" date="2019-07" db="EMBL/GenBank/DDBJ databases">
        <title>Complete genome of Crassaminicella thermophila SY095.</title>
        <authorList>
            <person name="Li X."/>
        </authorList>
    </citation>
    <scope>NUCLEOTIDE SEQUENCE [LARGE SCALE GENOMIC DNA]</scope>
    <source>
        <strain evidence="1 2">SY095</strain>
    </source>
</reference>
<dbReference type="AlphaFoldDB" id="A0A5C0SGM2"/>
<evidence type="ECO:0000313" key="2">
    <source>
        <dbReference type="Proteomes" id="UP000324646"/>
    </source>
</evidence>
<evidence type="ECO:0000313" key="1">
    <source>
        <dbReference type="EMBL" id="QEK13461.1"/>
    </source>
</evidence>
<gene>
    <name evidence="1" type="ORF">FQB35_14980</name>
</gene>
<organism evidence="1 2">
    <name type="scientific">Crassaminicella thermophila</name>
    <dbReference type="NCBI Taxonomy" id="2599308"/>
    <lineage>
        <taxon>Bacteria</taxon>
        <taxon>Bacillati</taxon>
        <taxon>Bacillota</taxon>
        <taxon>Clostridia</taxon>
        <taxon>Eubacteriales</taxon>
        <taxon>Clostridiaceae</taxon>
        <taxon>Crassaminicella</taxon>
    </lineage>
</organism>
<dbReference type="PROSITE" id="PS51257">
    <property type="entry name" value="PROKAR_LIPOPROTEIN"/>
    <property type="match status" value="1"/>
</dbReference>